<protein>
    <submittedName>
        <fullName evidence="2">Uncharacterized protein</fullName>
    </submittedName>
</protein>
<name>A0AA39NZ99_9AGAR</name>
<evidence type="ECO:0000313" key="2">
    <source>
        <dbReference type="EMBL" id="KAK0474647.1"/>
    </source>
</evidence>
<feature type="region of interest" description="Disordered" evidence="1">
    <location>
        <begin position="356"/>
        <end position="376"/>
    </location>
</feature>
<feature type="compositionally biased region" description="Low complexity" evidence="1">
    <location>
        <begin position="157"/>
        <end position="170"/>
    </location>
</feature>
<keyword evidence="3" id="KW-1185">Reference proteome</keyword>
<comment type="caution">
    <text evidence="2">The sequence shown here is derived from an EMBL/GenBank/DDBJ whole genome shotgun (WGS) entry which is preliminary data.</text>
</comment>
<sequence length="639" mass="69477">MSDSELIPSHRAPMSDVCDNLVSAWALTARYFELDACMAASPEELLCVLNKAHTYLDAHMGILRNFKLVDSRYGLPLRTLICILVGCIPFEQRPLAWRHWFLTDVEMDRNDYKLDESFSLPGEEGYEINGDHSVLELNVRPFHRLVLPPPRRPVASLSTSVSSPTSIAPPEASVPLPSIPTGPANNQWPRPTMIKTLEPPKAPVFSPISTWKVEVVRSPSVSPPLAPLASKRKRTQGSAAQLLADDSAVKKSMRFTKSSAPIPSVKLSKPAITRHGTRTSTRKAKVAPAQEPPAVLAKIQMLAHSSGNVDLSDSGDDDSTLQDIARHDSGQETEEVMARPIKRVCLVSPVAVSPPPTPLSEPVQPFPVAGTSSKGKSKGKARVAALLAPAVIAPVSPVAAIVNNMIYVCGFHPDINLQFHEPPSREALERMKMSLLPAAPQSLTKPPLQVRSGREYMYCCHSDPNPYFIGAPLLNWLCFNCTLAGMPDECIFEGGVGEECCTHCKSNRHGPCSARWDANQLRSTATLLDPLTLSGDGSIFRGVRRVEHLNEQLEHLGHLTNQLRAARDQVIAELADGLDAISAHEHGKDIIDAYAGVSDFLKSFIIHPGESASQSPTRGSIATCLSDDGADEDRSFDDE</sequence>
<dbReference type="AlphaFoldDB" id="A0AA39NZ99"/>
<feature type="region of interest" description="Disordered" evidence="1">
    <location>
        <begin position="157"/>
        <end position="180"/>
    </location>
</feature>
<organism evidence="2 3">
    <name type="scientific">Armillaria novae-zelandiae</name>
    <dbReference type="NCBI Taxonomy" id="153914"/>
    <lineage>
        <taxon>Eukaryota</taxon>
        <taxon>Fungi</taxon>
        <taxon>Dikarya</taxon>
        <taxon>Basidiomycota</taxon>
        <taxon>Agaricomycotina</taxon>
        <taxon>Agaricomycetes</taxon>
        <taxon>Agaricomycetidae</taxon>
        <taxon>Agaricales</taxon>
        <taxon>Marasmiineae</taxon>
        <taxon>Physalacriaceae</taxon>
        <taxon>Armillaria</taxon>
    </lineage>
</organism>
<feature type="compositionally biased region" description="Acidic residues" evidence="1">
    <location>
        <begin position="628"/>
        <end position="639"/>
    </location>
</feature>
<accession>A0AA39NZ99</accession>
<dbReference type="EMBL" id="JAUEPR010000026">
    <property type="protein sequence ID" value="KAK0474647.1"/>
    <property type="molecule type" value="Genomic_DNA"/>
</dbReference>
<dbReference type="Proteomes" id="UP001175227">
    <property type="component" value="Unassembled WGS sequence"/>
</dbReference>
<evidence type="ECO:0000256" key="1">
    <source>
        <dbReference type="SAM" id="MobiDB-lite"/>
    </source>
</evidence>
<reference evidence="2" key="1">
    <citation type="submission" date="2023-06" db="EMBL/GenBank/DDBJ databases">
        <authorList>
            <consortium name="Lawrence Berkeley National Laboratory"/>
            <person name="Ahrendt S."/>
            <person name="Sahu N."/>
            <person name="Indic B."/>
            <person name="Wong-Bajracharya J."/>
            <person name="Merenyi Z."/>
            <person name="Ke H.-M."/>
            <person name="Monk M."/>
            <person name="Kocsube S."/>
            <person name="Drula E."/>
            <person name="Lipzen A."/>
            <person name="Balint B."/>
            <person name="Henrissat B."/>
            <person name="Andreopoulos B."/>
            <person name="Martin F.M."/>
            <person name="Harder C.B."/>
            <person name="Rigling D."/>
            <person name="Ford K.L."/>
            <person name="Foster G.D."/>
            <person name="Pangilinan J."/>
            <person name="Papanicolaou A."/>
            <person name="Barry K."/>
            <person name="LaButti K."/>
            <person name="Viragh M."/>
            <person name="Koriabine M."/>
            <person name="Yan M."/>
            <person name="Riley R."/>
            <person name="Champramary S."/>
            <person name="Plett K.L."/>
            <person name="Tsai I.J."/>
            <person name="Slot J."/>
            <person name="Sipos G."/>
            <person name="Plett J."/>
            <person name="Nagy L.G."/>
            <person name="Grigoriev I.V."/>
        </authorList>
    </citation>
    <scope>NUCLEOTIDE SEQUENCE</scope>
    <source>
        <strain evidence="2">ICMP 16352</strain>
    </source>
</reference>
<evidence type="ECO:0000313" key="3">
    <source>
        <dbReference type="Proteomes" id="UP001175227"/>
    </source>
</evidence>
<proteinExistence type="predicted"/>
<gene>
    <name evidence="2" type="ORF">IW261DRAFT_1568657</name>
</gene>
<feature type="compositionally biased region" description="Polar residues" evidence="1">
    <location>
        <begin position="611"/>
        <end position="620"/>
    </location>
</feature>
<feature type="region of interest" description="Disordered" evidence="1">
    <location>
        <begin position="610"/>
        <end position="639"/>
    </location>
</feature>